<comment type="subcellular location">
    <subcellularLocation>
        <location evidence="1">Nucleus</location>
    </subcellularLocation>
</comment>
<dbReference type="Proteomes" id="UP000053825">
    <property type="component" value="Unassembled WGS sequence"/>
</dbReference>
<evidence type="ECO:0000313" key="10">
    <source>
        <dbReference type="EMBL" id="KOC67695.1"/>
    </source>
</evidence>
<dbReference type="InterPro" id="IPR032710">
    <property type="entry name" value="NTF2-like_dom_sf"/>
</dbReference>
<evidence type="ECO:0000256" key="2">
    <source>
        <dbReference type="ARBA" id="ARBA00009285"/>
    </source>
</evidence>
<evidence type="ECO:0000259" key="9">
    <source>
        <dbReference type="PROSITE" id="PS51281"/>
    </source>
</evidence>
<keyword evidence="4" id="KW-0433">Leucine-rich repeat</keyword>
<dbReference type="InterPro" id="IPR009060">
    <property type="entry name" value="UBA-like_sf"/>
</dbReference>
<evidence type="ECO:0000256" key="6">
    <source>
        <dbReference type="ARBA" id="ARBA00022816"/>
    </source>
</evidence>
<dbReference type="GO" id="GO:0016973">
    <property type="term" value="P:poly(A)+ mRNA export from nucleus"/>
    <property type="evidence" value="ECO:0007669"/>
    <property type="project" value="TreeGrafter"/>
</dbReference>
<dbReference type="OrthoDB" id="25872at2759"/>
<dbReference type="InterPro" id="IPR015245">
    <property type="entry name" value="Tap_RNA-bd"/>
</dbReference>
<dbReference type="InterPro" id="IPR018222">
    <property type="entry name" value="Nuclear_transport_factor_2_euk"/>
</dbReference>
<dbReference type="SMART" id="SM00804">
    <property type="entry name" value="TAP_C"/>
    <property type="match status" value="1"/>
</dbReference>
<organism evidence="10 11">
    <name type="scientific">Habropoda laboriosa</name>
    <dbReference type="NCBI Taxonomy" id="597456"/>
    <lineage>
        <taxon>Eukaryota</taxon>
        <taxon>Metazoa</taxon>
        <taxon>Ecdysozoa</taxon>
        <taxon>Arthropoda</taxon>
        <taxon>Hexapoda</taxon>
        <taxon>Insecta</taxon>
        <taxon>Pterygota</taxon>
        <taxon>Neoptera</taxon>
        <taxon>Endopterygota</taxon>
        <taxon>Hymenoptera</taxon>
        <taxon>Apocrita</taxon>
        <taxon>Aculeata</taxon>
        <taxon>Apoidea</taxon>
        <taxon>Anthophila</taxon>
        <taxon>Apidae</taxon>
        <taxon>Habropoda</taxon>
    </lineage>
</organism>
<dbReference type="Pfam" id="PF03943">
    <property type="entry name" value="TAP_C"/>
    <property type="match status" value="1"/>
</dbReference>
<dbReference type="Pfam" id="PF09162">
    <property type="entry name" value="Tap-RNA_bind"/>
    <property type="match status" value="1"/>
</dbReference>
<dbReference type="SUPFAM" id="SSF54928">
    <property type="entry name" value="RNA-binding domain, RBD"/>
    <property type="match status" value="1"/>
</dbReference>
<keyword evidence="3" id="KW-0813">Transport</keyword>
<evidence type="ECO:0000256" key="1">
    <source>
        <dbReference type="ARBA" id="ARBA00004123"/>
    </source>
</evidence>
<proteinExistence type="inferred from homology"/>
<dbReference type="InterPro" id="IPR005637">
    <property type="entry name" value="TAP_C_dom"/>
</dbReference>
<dbReference type="Gene3D" id="3.10.450.50">
    <property type="match status" value="1"/>
</dbReference>
<dbReference type="InterPro" id="IPR057125">
    <property type="entry name" value="NXF1/2/3/5-like_LRR"/>
</dbReference>
<evidence type="ECO:0000313" key="11">
    <source>
        <dbReference type="Proteomes" id="UP000053825"/>
    </source>
</evidence>
<protein>
    <submittedName>
        <fullName evidence="10">Nuclear RNA export factor 1</fullName>
    </submittedName>
</protein>
<dbReference type="Gene3D" id="1.10.8.10">
    <property type="entry name" value="DNA helicase RuvA subunit, C-terminal domain"/>
    <property type="match status" value="1"/>
</dbReference>
<dbReference type="EMBL" id="KQ414619">
    <property type="protein sequence ID" value="KOC67695.1"/>
    <property type="molecule type" value="Genomic_DNA"/>
</dbReference>
<gene>
    <name evidence="10" type="ORF">WH47_11096</name>
</gene>
<dbReference type="PROSITE" id="PS50177">
    <property type="entry name" value="NTF2_DOMAIN"/>
    <property type="match status" value="1"/>
</dbReference>
<dbReference type="GO" id="GO:0005737">
    <property type="term" value="C:cytoplasm"/>
    <property type="evidence" value="ECO:0007669"/>
    <property type="project" value="InterPro"/>
</dbReference>
<accession>A0A0L7R9Z9</accession>
<dbReference type="Gene3D" id="3.30.70.330">
    <property type="match status" value="1"/>
</dbReference>
<keyword evidence="11" id="KW-1185">Reference proteome</keyword>
<dbReference type="SUPFAM" id="SSF46934">
    <property type="entry name" value="UBA-like"/>
    <property type="match status" value="1"/>
</dbReference>
<comment type="similarity">
    <text evidence="2">Belongs to the NXF family.</text>
</comment>
<dbReference type="Pfam" id="PF24048">
    <property type="entry name" value="LRR_NXF1-5"/>
    <property type="match status" value="1"/>
</dbReference>
<dbReference type="InterPro" id="IPR012677">
    <property type="entry name" value="Nucleotide-bd_a/b_plait_sf"/>
</dbReference>
<dbReference type="GO" id="GO:0003723">
    <property type="term" value="F:RNA binding"/>
    <property type="evidence" value="ECO:0007669"/>
    <property type="project" value="InterPro"/>
</dbReference>
<dbReference type="InterPro" id="IPR035979">
    <property type="entry name" value="RBD_domain_sf"/>
</dbReference>
<keyword evidence="6" id="KW-0509">mRNA transport</keyword>
<dbReference type="InterPro" id="IPR030217">
    <property type="entry name" value="NXF_fam"/>
</dbReference>
<dbReference type="Gene3D" id="3.80.10.10">
    <property type="entry name" value="Ribonuclease Inhibitor"/>
    <property type="match status" value="1"/>
</dbReference>
<dbReference type="InterPro" id="IPR002075">
    <property type="entry name" value="NTF2_dom"/>
</dbReference>
<dbReference type="SUPFAM" id="SSF54427">
    <property type="entry name" value="NTF2-like"/>
    <property type="match status" value="1"/>
</dbReference>
<dbReference type="AlphaFoldDB" id="A0A0L7R9Z9"/>
<dbReference type="PROSITE" id="PS51281">
    <property type="entry name" value="TAP_C"/>
    <property type="match status" value="1"/>
</dbReference>
<name>A0A0L7R9Z9_9HYME</name>
<evidence type="ECO:0000256" key="7">
    <source>
        <dbReference type="ARBA" id="ARBA00023242"/>
    </source>
</evidence>
<sequence length="524" mass="60103">MQRTNLPVVSMQLDSSIAIKISMGGSMFQERTLMGRSDVWHKIKIVNGTLYDKETVLKAILTAIEPAELIPVKYQANAEDTFFLARNCAHALDKLCKTNLIIKNPEGDPLILVVTLGFASIHDLKINLQPLLLTALAKKYDPNKRSLDLEQFHKDPDMSKTVYCPLSQQRTFNHVLKLTKSAIATVEYLNLQKNELFNLSPIEASNLTSIRYMDLRYNNLIAMEALTPLKNLCIQRLWLDGNPLCENYASSKQYIESALKYCPNLTQLDGVYIRTSGLPLTYANYFKNLSREELVVKFVNHFFNLYDHSDRTVLKGIYYKNAFYSMSFGITSSVAHKRNLVQFTANRNILRSADLNKKRQHLYYGQDNILGGLKRLPRSHHDKTSFVYDLMYDDGKCLVISVSGLFKTMNNSSQVLWFNRTFVLQAGPDHEYNILNDQYHVDSTLAEIPPNSIESKVPYDEISPSCFSTSEKKELMNKFLELTTLNSDWSQTYMEEAKWNLRKAISNFMKDYKSSAIPTEAFLR</sequence>
<evidence type="ECO:0000256" key="3">
    <source>
        <dbReference type="ARBA" id="ARBA00022448"/>
    </source>
</evidence>
<dbReference type="InterPro" id="IPR032675">
    <property type="entry name" value="LRR_dom_sf"/>
</dbReference>
<dbReference type="GO" id="GO:0005634">
    <property type="term" value="C:nucleus"/>
    <property type="evidence" value="ECO:0007669"/>
    <property type="project" value="UniProtKB-SubCell"/>
</dbReference>
<feature type="domain" description="TAP-C" evidence="9">
    <location>
        <begin position="470"/>
        <end position="524"/>
    </location>
</feature>
<dbReference type="PANTHER" id="PTHR10662:SF22">
    <property type="entry name" value="NUCLEAR RNA EXPORT FACTOR 1"/>
    <property type="match status" value="1"/>
</dbReference>
<evidence type="ECO:0000259" key="8">
    <source>
        <dbReference type="PROSITE" id="PS50177"/>
    </source>
</evidence>
<reference evidence="10 11" key="1">
    <citation type="submission" date="2015-07" db="EMBL/GenBank/DDBJ databases">
        <title>The genome of Habropoda laboriosa.</title>
        <authorList>
            <person name="Pan H."/>
            <person name="Kapheim K."/>
        </authorList>
    </citation>
    <scope>NUCLEOTIDE SEQUENCE [LARGE SCALE GENOMIC DNA]</scope>
    <source>
        <strain evidence="10">0110345459</strain>
    </source>
</reference>
<evidence type="ECO:0000256" key="5">
    <source>
        <dbReference type="ARBA" id="ARBA00022737"/>
    </source>
</evidence>
<keyword evidence="7" id="KW-0539">Nucleus</keyword>
<dbReference type="Pfam" id="PF22602">
    <property type="entry name" value="NXF_NTF2"/>
    <property type="match status" value="1"/>
</dbReference>
<keyword evidence="5" id="KW-0677">Repeat</keyword>
<dbReference type="SUPFAM" id="SSF52058">
    <property type="entry name" value="L domain-like"/>
    <property type="match status" value="1"/>
</dbReference>
<dbReference type="PANTHER" id="PTHR10662">
    <property type="entry name" value="NUCLEAR RNA EXPORT FACTOR"/>
    <property type="match status" value="1"/>
</dbReference>
<dbReference type="STRING" id="597456.A0A0L7R9Z9"/>
<feature type="domain" description="NTF2" evidence="8">
    <location>
        <begin position="294"/>
        <end position="441"/>
    </location>
</feature>
<evidence type="ECO:0000256" key="4">
    <source>
        <dbReference type="ARBA" id="ARBA00022614"/>
    </source>
</evidence>